<feature type="transmembrane region" description="Helical" evidence="3">
    <location>
        <begin position="217"/>
        <end position="235"/>
    </location>
</feature>
<organism evidence="5 6">
    <name type="scientific">Camellia sinensis var. sinensis</name>
    <name type="common">China tea</name>
    <dbReference type="NCBI Taxonomy" id="542762"/>
    <lineage>
        <taxon>Eukaryota</taxon>
        <taxon>Viridiplantae</taxon>
        <taxon>Streptophyta</taxon>
        <taxon>Embryophyta</taxon>
        <taxon>Tracheophyta</taxon>
        <taxon>Spermatophyta</taxon>
        <taxon>Magnoliopsida</taxon>
        <taxon>eudicotyledons</taxon>
        <taxon>Gunneridae</taxon>
        <taxon>Pentapetalae</taxon>
        <taxon>asterids</taxon>
        <taxon>Ericales</taxon>
        <taxon>Theaceae</taxon>
        <taxon>Camellia</taxon>
    </lineage>
</organism>
<dbReference type="Gene3D" id="3.40.50.1000">
    <property type="entry name" value="HAD superfamily/HAD-like"/>
    <property type="match status" value="1"/>
</dbReference>
<evidence type="ECO:0000313" key="6">
    <source>
        <dbReference type="Proteomes" id="UP000306102"/>
    </source>
</evidence>
<reference evidence="5 6" key="1">
    <citation type="journal article" date="2018" name="Proc. Natl. Acad. Sci. U.S.A.">
        <title>Draft genome sequence of Camellia sinensis var. sinensis provides insights into the evolution of the tea genome and tea quality.</title>
        <authorList>
            <person name="Wei C."/>
            <person name="Yang H."/>
            <person name="Wang S."/>
            <person name="Zhao J."/>
            <person name="Liu C."/>
            <person name="Gao L."/>
            <person name="Xia E."/>
            <person name="Lu Y."/>
            <person name="Tai Y."/>
            <person name="She G."/>
            <person name="Sun J."/>
            <person name="Cao H."/>
            <person name="Tong W."/>
            <person name="Gao Q."/>
            <person name="Li Y."/>
            <person name="Deng W."/>
            <person name="Jiang X."/>
            <person name="Wang W."/>
            <person name="Chen Q."/>
            <person name="Zhang S."/>
            <person name="Li H."/>
            <person name="Wu J."/>
            <person name="Wang P."/>
            <person name="Li P."/>
            <person name="Shi C."/>
            <person name="Zheng F."/>
            <person name="Jian J."/>
            <person name="Huang B."/>
            <person name="Shan D."/>
            <person name="Shi M."/>
            <person name="Fang C."/>
            <person name="Yue Y."/>
            <person name="Li F."/>
            <person name="Li D."/>
            <person name="Wei S."/>
            <person name="Han B."/>
            <person name="Jiang C."/>
            <person name="Yin Y."/>
            <person name="Xia T."/>
            <person name="Zhang Z."/>
            <person name="Bennetzen J.L."/>
            <person name="Zhao S."/>
            <person name="Wan X."/>
        </authorList>
    </citation>
    <scope>NUCLEOTIDE SEQUENCE [LARGE SCALE GENOMIC DNA]</scope>
    <source>
        <strain evidence="6">cv. Shuchazao</strain>
        <tissue evidence="5">Leaf</tissue>
    </source>
</reference>
<sequence length="325" mass="35724">MMSMVFSLTSVQVAAYSNGHVKVYEVHYFWPLDRIRIKEFDNVWNEVTRQSRGRLTFDTSPVMFGRFMALYHEYEETSEEPEQAAPEESEQEVEEVEDKETLVDTQQKPEPEEEEVPPLISIDQTEDLLVAKEASDMVLADDNSSTIVTAISERRYMISSNIGEVASIFLTAKLGVPEGLIPVQPLWVNLVTDRPPATALGFNPPDRDIMKNRLAKVIGLYVGMATIGVFIIWYTHGSFLDIDFSGEALQDERINGGAFIGTDGLQFPHKLIPTRNAIGLVAPAIAAGLSALTHTLGTLVPVIGASAFATDAAATTIGTAVDSFR</sequence>
<dbReference type="SUPFAM" id="SSF81665">
    <property type="entry name" value="Calcium ATPase, transmembrane domain M"/>
    <property type="match status" value="1"/>
</dbReference>
<feature type="domain" description="Cation-transporting P-type ATPase C-terminal" evidence="4">
    <location>
        <begin position="179"/>
        <end position="240"/>
    </location>
</feature>
<dbReference type="AlphaFoldDB" id="A0A4S4DV24"/>
<dbReference type="PANTHER" id="PTHR42861">
    <property type="entry name" value="CALCIUM-TRANSPORTING ATPASE"/>
    <property type="match status" value="1"/>
</dbReference>
<dbReference type="InterPro" id="IPR023298">
    <property type="entry name" value="ATPase_P-typ_TM_dom_sf"/>
</dbReference>
<feature type="compositionally biased region" description="Basic and acidic residues" evidence="2">
    <location>
        <begin position="99"/>
        <end position="110"/>
    </location>
</feature>
<proteinExistence type="predicted"/>
<keyword evidence="1" id="KW-0460">Magnesium</keyword>
<dbReference type="InterPro" id="IPR006068">
    <property type="entry name" value="ATPase_P-typ_cation-transptr_C"/>
</dbReference>
<dbReference type="InterPro" id="IPR023214">
    <property type="entry name" value="HAD_sf"/>
</dbReference>
<keyword evidence="3" id="KW-0472">Membrane</keyword>
<keyword evidence="3" id="KW-1133">Transmembrane helix</keyword>
<feature type="region of interest" description="Disordered" evidence="2">
    <location>
        <begin position="75"/>
        <end position="121"/>
    </location>
</feature>
<accession>A0A4S4DV24</accession>
<protein>
    <recommendedName>
        <fullName evidence="4">Cation-transporting P-type ATPase C-terminal domain-containing protein</fullName>
    </recommendedName>
</protein>
<evidence type="ECO:0000259" key="4">
    <source>
        <dbReference type="Pfam" id="PF00689"/>
    </source>
</evidence>
<name>A0A4S4DV24_CAMSN</name>
<dbReference type="Pfam" id="PF00689">
    <property type="entry name" value="Cation_ATPase_C"/>
    <property type="match status" value="1"/>
</dbReference>
<dbReference type="Proteomes" id="UP000306102">
    <property type="component" value="Unassembled WGS sequence"/>
</dbReference>
<evidence type="ECO:0000256" key="1">
    <source>
        <dbReference type="ARBA" id="ARBA00022842"/>
    </source>
</evidence>
<feature type="compositionally biased region" description="Acidic residues" evidence="2">
    <location>
        <begin position="76"/>
        <end position="98"/>
    </location>
</feature>
<comment type="caution">
    <text evidence="5">The sequence shown here is derived from an EMBL/GenBank/DDBJ whole genome shotgun (WGS) entry which is preliminary data.</text>
</comment>
<gene>
    <name evidence="5" type="ORF">TEA_010201</name>
</gene>
<evidence type="ECO:0000313" key="5">
    <source>
        <dbReference type="EMBL" id="THG06864.1"/>
    </source>
</evidence>
<keyword evidence="6" id="KW-1185">Reference proteome</keyword>
<dbReference type="STRING" id="542762.A0A4S4DV24"/>
<evidence type="ECO:0000256" key="3">
    <source>
        <dbReference type="SAM" id="Phobius"/>
    </source>
</evidence>
<dbReference type="Gene3D" id="1.20.1110.10">
    <property type="entry name" value="Calcium-transporting ATPase, transmembrane domain"/>
    <property type="match status" value="1"/>
</dbReference>
<dbReference type="EMBL" id="SDRB02010380">
    <property type="protein sequence ID" value="THG06864.1"/>
    <property type="molecule type" value="Genomic_DNA"/>
</dbReference>
<keyword evidence="3" id="KW-0812">Transmembrane</keyword>
<evidence type="ECO:0000256" key="2">
    <source>
        <dbReference type="SAM" id="MobiDB-lite"/>
    </source>
</evidence>